<gene>
    <name evidence="3" type="ORF">B5M42_21500</name>
</gene>
<comment type="caution">
    <text evidence="3">The sequence shown here is derived from an EMBL/GenBank/DDBJ whole genome shotgun (WGS) entry which is preliminary data.</text>
</comment>
<accession>A0A4Y8PTQ6</accession>
<evidence type="ECO:0000313" key="4">
    <source>
        <dbReference type="Proteomes" id="UP000298246"/>
    </source>
</evidence>
<dbReference type="PANTHER" id="PTHR35146:SF1">
    <property type="entry name" value="UPF0178 PROTEIN YAII"/>
    <property type="match status" value="1"/>
</dbReference>
<dbReference type="PANTHER" id="PTHR35146">
    <property type="entry name" value="UPF0178 PROTEIN YAII"/>
    <property type="match status" value="1"/>
</dbReference>
<evidence type="ECO:0000313" key="3">
    <source>
        <dbReference type="EMBL" id="TFE83983.1"/>
    </source>
</evidence>
<reference evidence="3 4" key="1">
    <citation type="submission" date="2017-03" db="EMBL/GenBank/DDBJ databases">
        <title>Isolation of Levoglucosan Utilizing Bacteria.</title>
        <authorList>
            <person name="Arya A.S."/>
        </authorList>
    </citation>
    <scope>NUCLEOTIDE SEQUENCE [LARGE SCALE GENOMIC DNA]</scope>
    <source>
        <strain evidence="3 4">MEC069</strain>
    </source>
</reference>
<evidence type="ECO:0000256" key="2">
    <source>
        <dbReference type="HAMAP-Rule" id="MF_00489"/>
    </source>
</evidence>
<sequence length="156" mass="17302">MAVTRIVVDADACPVKAEIEHTAGQFGVEVLLVASFDHRMRESEQGKVTVVQVDRSDQSVDLFIANHLRPGDILVTQDFGLAAIGLAKKAICLSNRGQTYTDSSIDYLLERRHESARLRRSGKYGKGPKPFTAADRLFFLQSLTKVLSGLQEIEKR</sequence>
<evidence type="ECO:0000256" key="1">
    <source>
        <dbReference type="ARBA" id="ARBA00008522"/>
    </source>
</evidence>
<dbReference type="Proteomes" id="UP000298246">
    <property type="component" value="Unassembled WGS sequence"/>
</dbReference>
<dbReference type="NCBIfam" id="NF001095">
    <property type="entry name" value="PRK00124.1"/>
    <property type="match status" value="1"/>
</dbReference>
<keyword evidence="4" id="KW-1185">Reference proteome</keyword>
<name>A0A4Y8PTQ6_9BACL</name>
<comment type="similarity">
    <text evidence="1 2">Belongs to the UPF0178 family.</text>
</comment>
<dbReference type="AlphaFoldDB" id="A0A4Y8PTQ6"/>
<dbReference type="InterPro" id="IPR003791">
    <property type="entry name" value="UPF0178"/>
</dbReference>
<dbReference type="RefSeq" id="WP_134756614.1">
    <property type="nucleotide sequence ID" value="NZ_MYFO02000016.1"/>
</dbReference>
<proteinExistence type="inferred from homology"/>
<dbReference type="OrthoDB" id="9798918at2"/>
<protein>
    <recommendedName>
        <fullName evidence="2">UPF0178 protein B5M42_21500</fullName>
    </recommendedName>
</protein>
<dbReference type="Pfam" id="PF02639">
    <property type="entry name" value="DUF188"/>
    <property type="match status" value="1"/>
</dbReference>
<organism evidence="3 4">
    <name type="scientific">Paenibacillus athensensis</name>
    <dbReference type="NCBI Taxonomy" id="1967502"/>
    <lineage>
        <taxon>Bacteria</taxon>
        <taxon>Bacillati</taxon>
        <taxon>Bacillota</taxon>
        <taxon>Bacilli</taxon>
        <taxon>Bacillales</taxon>
        <taxon>Paenibacillaceae</taxon>
        <taxon>Paenibacillus</taxon>
    </lineage>
</organism>
<dbReference type="HAMAP" id="MF_00489">
    <property type="entry name" value="UPF0178"/>
    <property type="match status" value="1"/>
</dbReference>
<dbReference type="EMBL" id="MYFO01000040">
    <property type="protein sequence ID" value="TFE83983.1"/>
    <property type="molecule type" value="Genomic_DNA"/>
</dbReference>